<evidence type="ECO:0000259" key="8">
    <source>
        <dbReference type="Pfam" id="PF00148"/>
    </source>
</evidence>
<dbReference type="GO" id="GO:0065003">
    <property type="term" value="P:protein-containing complex assembly"/>
    <property type="evidence" value="ECO:0007669"/>
    <property type="project" value="InterPro"/>
</dbReference>
<dbReference type="PANTHER" id="PTHR33712:SF7">
    <property type="entry name" value="LIGHT-INDEPENDENT PROTOCHLOROPHYLLIDE REDUCTASE SUBUNIT B"/>
    <property type="match status" value="1"/>
</dbReference>
<dbReference type="SUPFAM" id="SSF53807">
    <property type="entry name" value="Helical backbone' metal receptor"/>
    <property type="match status" value="1"/>
</dbReference>
<comment type="similarity">
    <text evidence="3 6">Belongs to the NifD/NifK/NifE/NifN family.</text>
</comment>
<dbReference type="EMBL" id="FNAP01000010">
    <property type="protein sequence ID" value="SDE70293.1"/>
    <property type="molecule type" value="Genomic_DNA"/>
</dbReference>
<dbReference type="InterPro" id="IPR005975">
    <property type="entry name" value="Nase_Mo-Fe_CF"/>
</dbReference>
<dbReference type="Gene3D" id="6.10.250.1090">
    <property type="match status" value="1"/>
</dbReference>
<evidence type="ECO:0000256" key="1">
    <source>
        <dbReference type="ARBA" id="ARBA00003171"/>
    </source>
</evidence>
<feature type="region of interest" description="Disordered" evidence="7">
    <location>
        <begin position="439"/>
        <end position="470"/>
    </location>
</feature>
<proteinExistence type="inferred from homology"/>
<dbReference type="AlphaFoldDB" id="A0A1G7F2X6"/>
<comment type="function">
    <text evidence="1">This protein may play a role in the biosynthesis of the prosthetic group of nitrogenase (FeMo cofactor).</text>
</comment>
<organism evidence="9 10">
    <name type="scientific">Rhodospira trueperi</name>
    <dbReference type="NCBI Taxonomy" id="69960"/>
    <lineage>
        <taxon>Bacteria</taxon>
        <taxon>Pseudomonadati</taxon>
        <taxon>Pseudomonadota</taxon>
        <taxon>Alphaproteobacteria</taxon>
        <taxon>Rhodospirillales</taxon>
        <taxon>Rhodospirillaceae</taxon>
        <taxon>Rhodospira</taxon>
    </lineage>
</organism>
<dbReference type="STRING" id="69960.SAMN05421720_11091"/>
<dbReference type="Pfam" id="PF00148">
    <property type="entry name" value="Oxidored_nitro"/>
    <property type="match status" value="1"/>
</dbReference>
<keyword evidence="10" id="KW-1185">Reference proteome</keyword>
<dbReference type="Proteomes" id="UP000199412">
    <property type="component" value="Unassembled WGS sequence"/>
</dbReference>
<evidence type="ECO:0000256" key="3">
    <source>
        <dbReference type="ARBA" id="ARBA00011002"/>
    </source>
</evidence>
<dbReference type="OrthoDB" id="9800746at2"/>
<dbReference type="RefSeq" id="WP_092787115.1">
    <property type="nucleotide sequence ID" value="NZ_FNAP01000010.1"/>
</dbReference>
<evidence type="ECO:0000313" key="10">
    <source>
        <dbReference type="Proteomes" id="UP000199412"/>
    </source>
</evidence>
<evidence type="ECO:0000256" key="4">
    <source>
        <dbReference type="ARBA" id="ARBA00013282"/>
    </source>
</evidence>
<feature type="domain" description="Nitrogenase/oxidoreductase component 1" evidence="8">
    <location>
        <begin position="25"/>
        <end position="434"/>
    </location>
</feature>
<evidence type="ECO:0000256" key="6">
    <source>
        <dbReference type="RuleBase" id="RU004021"/>
    </source>
</evidence>
<dbReference type="InterPro" id="IPR000318">
    <property type="entry name" value="Nase_comp1_CS"/>
</dbReference>
<reference evidence="9 10" key="1">
    <citation type="submission" date="2016-10" db="EMBL/GenBank/DDBJ databases">
        <authorList>
            <person name="de Groot N.N."/>
        </authorList>
    </citation>
    <scope>NUCLEOTIDE SEQUENCE [LARGE SCALE GENOMIC DNA]</scope>
    <source>
        <strain evidence="9 10">ATCC 700224</strain>
    </source>
</reference>
<accession>A0A1G7F2X6</accession>
<comment type="pathway">
    <text evidence="2">Cofactor biosynthesis; Fe-Mo cofactor biosynthesis.</text>
</comment>
<dbReference type="GO" id="GO:0016163">
    <property type="term" value="F:nitrogenase activity"/>
    <property type="evidence" value="ECO:0007669"/>
    <property type="project" value="InterPro"/>
</dbReference>
<dbReference type="PANTHER" id="PTHR33712">
    <property type="entry name" value="LIGHT-INDEPENDENT PROTOCHLOROPHYLLIDE REDUCTASE SUBUNIT B"/>
    <property type="match status" value="1"/>
</dbReference>
<evidence type="ECO:0000256" key="7">
    <source>
        <dbReference type="SAM" id="MobiDB-lite"/>
    </source>
</evidence>
<evidence type="ECO:0000256" key="5">
    <source>
        <dbReference type="ARBA" id="ARBA00023231"/>
    </source>
</evidence>
<feature type="compositionally biased region" description="Basic and acidic residues" evidence="7">
    <location>
        <begin position="455"/>
        <end position="464"/>
    </location>
</feature>
<dbReference type="UniPathway" id="UPA00782"/>
<sequence length="470" mass="49655">MSPKTTPSRVEASRKALTIDPLKVSPPLGAALALLSVDRGMPLFHGSVGCTAFALVLLVRHFREAIPLQTTALGEIETILGGTDNLESAIRTIATKSKPSVLGVCPTALTDTRSEDMAADLRLISERLGEDLGDTLLVHVQAPDFIGGLQEGWAAAVTGIIDVVARPRPRRADHLTVLTGAHLTAADLDDLRDTIEAFDLTCTLLPDLSGSLDGHVPDNWRPVSLGGTSRAELEALGEASAVLAIGEHMRAPAELLGARTSLPVTVLETLTGLKGCDRLIAFLSEMSGRSAPPKLRRDRSRLLDALIDSHFAAVGQRVAIAAEPDLLRAMVTIATDLGCQVPVAVTTTRAPGLETLPVDRLIVGDLDDLETATLEAGGCDLVIGPSPAIRAAKALHAPLVRVGFPQVDRVGSQHDLFAGYRGTRQMAFAIANAITESHAEHHLRPPHPMSPEMPHTSEVRHDSDAPVAAG</sequence>
<gene>
    <name evidence="9" type="ORF">SAMN05421720_11091</name>
</gene>
<evidence type="ECO:0000256" key="2">
    <source>
        <dbReference type="ARBA" id="ARBA00005155"/>
    </source>
</evidence>
<evidence type="ECO:0000313" key="9">
    <source>
        <dbReference type="EMBL" id="SDE70293.1"/>
    </source>
</evidence>
<dbReference type="NCBIfam" id="TIGR01285">
    <property type="entry name" value="nifN"/>
    <property type="match status" value="1"/>
</dbReference>
<dbReference type="Gene3D" id="3.40.50.1980">
    <property type="entry name" value="Nitrogenase molybdenum iron protein domain"/>
    <property type="match status" value="3"/>
</dbReference>
<dbReference type="PROSITE" id="PS00699">
    <property type="entry name" value="NITROGENASE_1_1"/>
    <property type="match status" value="1"/>
</dbReference>
<keyword evidence="5 6" id="KW-0535">Nitrogen fixation</keyword>
<dbReference type="InterPro" id="IPR000510">
    <property type="entry name" value="Nase/OxRdtase_comp1"/>
</dbReference>
<name>A0A1G7F2X6_9PROT</name>
<protein>
    <recommendedName>
        <fullName evidence="4">Nitrogenase iron-molybdenum cofactor biosynthesis protein NifN</fullName>
    </recommendedName>
</protein>
<dbReference type="InterPro" id="IPR050152">
    <property type="entry name" value="ChlB/BchB/BchZ"/>
</dbReference>